<dbReference type="InterPro" id="IPR050738">
    <property type="entry name" value="Sulfatase"/>
</dbReference>
<dbReference type="SUPFAM" id="SSF53649">
    <property type="entry name" value="Alkaline phosphatase-like"/>
    <property type="match status" value="1"/>
</dbReference>
<dbReference type="InterPro" id="IPR017850">
    <property type="entry name" value="Alkaline_phosphatase_core_sf"/>
</dbReference>
<evidence type="ECO:0000313" key="5">
    <source>
        <dbReference type="EMBL" id="MBY8917923.1"/>
    </source>
</evidence>
<sequence length="483" mass="54410">MARNVLLLIADDLGRMLGCYGEKAVTTPHIDALAAAGTRFDMAFTSTASCSASRSVIYTGLHTHENGQYGLHHDNHHFMTFDHVETAPALFNRLGHLTGIIGKIHVGPPSVYPWSVREESATRNIGWVARRAETFFQRAKREDRPFFLTIGFVDPHRDMTRGGFGNEEELDPDVERRQYAPEKVTVPPFLPDIEEVRRELSAYYSSVHRLDQGVGRVLAALRAAGLADDTLVCFLSDNGAPFLNSKTTLYDAGVHLPLIMRVPGRQGGVANPNLVSFADVLPTFLDWAGWQGGEGARRGRSVLPILEETALLPDWQIVFGSHTFHEITNYWPTRFLRTPRYKYHRNVAWKLDFPFSGDLYGSLSWEGMRNRSPVMIGQRSLENYIHRPAEELYDLKADPDEVHNLADDPDHMERLSDLRTRMERWQRETGDAWLFRDGVSVRAVSHHLQQGLLLPDRFDFDVTQPGGGDPKRSTSAPVGGLKD</sequence>
<reference evidence="5 6" key="1">
    <citation type="submission" date="2021-06" db="EMBL/GenBank/DDBJ databases">
        <title>Nitratireductor porphyridii sp. nov., isolated from a small marine red alga, Porphyridium purpureum in South Korea.</title>
        <authorList>
            <person name="Kim K.H."/>
            <person name="Kristyanto S."/>
            <person name="Jeon C.O."/>
        </authorList>
    </citation>
    <scope>NUCLEOTIDE SEQUENCE [LARGE SCALE GENOMIC DNA]</scope>
    <source>
        <strain evidence="5 6">R6</strain>
    </source>
</reference>
<dbReference type="PANTHER" id="PTHR42693:SF53">
    <property type="entry name" value="ENDO-4-O-SULFATASE"/>
    <property type="match status" value="1"/>
</dbReference>
<dbReference type="PANTHER" id="PTHR42693">
    <property type="entry name" value="ARYLSULFATASE FAMILY MEMBER"/>
    <property type="match status" value="1"/>
</dbReference>
<dbReference type="Pfam" id="PF00884">
    <property type="entry name" value="Sulfatase"/>
    <property type="match status" value="1"/>
</dbReference>
<comment type="caution">
    <text evidence="5">The sequence shown here is derived from an EMBL/GenBank/DDBJ whole genome shotgun (WGS) entry which is preliminary data.</text>
</comment>
<dbReference type="Gene3D" id="3.40.720.10">
    <property type="entry name" value="Alkaline Phosphatase, subunit A"/>
    <property type="match status" value="1"/>
</dbReference>
<comment type="similarity">
    <text evidence="1">Belongs to the sulfatase family.</text>
</comment>
<evidence type="ECO:0000256" key="2">
    <source>
        <dbReference type="ARBA" id="ARBA00022801"/>
    </source>
</evidence>
<gene>
    <name evidence="5" type="ORF">KVG22_15060</name>
</gene>
<evidence type="ECO:0000256" key="1">
    <source>
        <dbReference type="ARBA" id="ARBA00008779"/>
    </source>
</evidence>
<dbReference type="EMBL" id="JAHSQO010000004">
    <property type="protein sequence ID" value="MBY8917923.1"/>
    <property type="molecule type" value="Genomic_DNA"/>
</dbReference>
<dbReference type="Proteomes" id="UP000777661">
    <property type="component" value="Unassembled WGS sequence"/>
</dbReference>
<organism evidence="5 6">
    <name type="scientific">Nitratireductor rhodophyticola</name>
    <dbReference type="NCBI Taxonomy" id="2854036"/>
    <lineage>
        <taxon>Bacteria</taxon>
        <taxon>Pseudomonadati</taxon>
        <taxon>Pseudomonadota</taxon>
        <taxon>Alphaproteobacteria</taxon>
        <taxon>Hyphomicrobiales</taxon>
        <taxon>Phyllobacteriaceae</taxon>
        <taxon>Nitratireductor</taxon>
    </lineage>
</organism>
<dbReference type="CDD" id="cd16027">
    <property type="entry name" value="SGSH"/>
    <property type="match status" value="1"/>
</dbReference>
<dbReference type="InterPro" id="IPR000917">
    <property type="entry name" value="Sulfatase_N"/>
</dbReference>
<keyword evidence="2" id="KW-0378">Hydrolase</keyword>
<accession>A0ABS7RAH9</accession>
<keyword evidence="6" id="KW-1185">Reference proteome</keyword>
<feature type="region of interest" description="Disordered" evidence="3">
    <location>
        <begin position="459"/>
        <end position="483"/>
    </location>
</feature>
<protein>
    <submittedName>
        <fullName evidence="5">Sulfatase</fullName>
    </submittedName>
</protein>
<feature type="domain" description="Sulfatase N-terminal" evidence="4">
    <location>
        <begin position="3"/>
        <end position="289"/>
    </location>
</feature>
<proteinExistence type="inferred from homology"/>
<evidence type="ECO:0000313" key="6">
    <source>
        <dbReference type="Proteomes" id="UP000777661"/>
    </source>
</evidence>
<dbReference type="RefSeq" id="WP_223006326.1">
    <property type="nucleotide sequence ID" value="NZ_JAHSQO010000004.1"/>
</dbReference>
<evidence type="ECO:0000256" key="3">
    <source>
        <dbReference type="SAM" id="MobiDB-lite"/>
    </source>
</evidence>
<evidence type="ECO:0000259" key="4">
    <source>
        <dbReference type="Pfam" id="PF00884"/>
    </source>
</evidence>
<name>A0ABS7RAH9_9HYPH</name>